<dbReference type="InterPro" id="IPR029044">
    <property type="entry name" value="Nucleotide-diphossugar_trans"/>
</dbReference>
<dbReference type="Proteomes" id="UP000270342">
    <property type="component" value="Unassembled WGS sequence"/>
</dbReference>
<evidence type="ECO:0000313" key="8">
    <source>
        <dbReference type="EMBL" id="RKP54721.1"/>
    </source>
</evidence>
<dbReference type="EC" id="2.7.7.60" evidence="7"/>
<dbReference type="InterPro" id="IPR050088">
    <property type="entry name" value="IspD/TarI_cytidylyltransf_bact"/>
</dbReference>
<dbReference type="PROSITE" id="PS01295">
    <property type="entry name" value="ISPD"/>
    <property type="match status" value="1"/>
</dbReference>
<comment type="caution">
    <text evidence="8">The sequence shown here is derived from an EMBL/GenBank/DDBJ whole genome shotgun (WGS) entry which is preliminary data.</text>
</comment>
<gene>
    <name evidence="7" type="primary">ispD</name>
    <name evidence="8" type="ORF">D7S86_13835</name>
</gene>
<keyword evidence="4 7" id="KW-0808">Transferase</keyword>
<evidence type="ECO:0000313" key="9">
    <source>
        <dbReference type="Proteomes" id="UP000270342"/>
    </source>
</evidence>
<evidence type="ECO:0000256" key="1">
    <source>
        <dbReference type="ARBA" id="ARBA00001282"/>
    </source>
</evidence>
<protein>
    <recommendedName>
        <fullName evidence="7">2-C-methyl-D-erythritol 4-phosphate cytidylyltransferase</fullName>
        <ecNumber evidence="7">2.7.7.60</ecNumber>
    </recommendedName>
    <alternativeName>
        <fullName evidence="7">4-diphosphocytidyl-2C-methyl-D-erythritol synthase</fullName>
    </alternativeName>
    <alternativeName>
        <fullName evidence="7">MEP cytidylyltransferase</fullName>
        <shortName evidence="7">MCT</shortName>
    </alternativeName>
</protein>
<keyword evidence="5 7" id="KW-0548">Nucleotidyltransferase</keyword>
<dbReference type="SUPFAM" id="SSF53448">
    <property type="entry name" value="Nucleotide-diphospho-sugar transferases"/>
    <property type="match status" value="1"/>
</dbReference>
<evidence type="ECO:0000256" key="4">
    <source>
        <dbReference type="ARBA" id="ARBA00022679"/>
    </source>
</evidence>
<dbReference type="UniPathway" id="UPA00056">
    <property type="reaction ID" value="UER00093"/>
</dbReference>
<feature type="site" description="Transition state stabilizer" evidence="7">
    <location>
        <position position="56"/>
    </location>
</feature>
<evidence type="ECO:0000256" key="3">
    <source>
        <dbReference type="ARBA" id="ARBA00009789"/>
    </source>
</evidence>
<comment type="catalytic activity">
    <reaction evidence="1 7">
        <text>2-C-methyl-D-erythritol 4-phosphate + CTP + H(+) = 4-CDP-2-C-methyl-D-erythritol + diphosphate</text>
        <dbReference type="Rhea" id="RHEA:13429"/>
        <dbReference type="ChEBI" id="CHEBI:15378"/>
        <dbReference type="ChEBI" id="CHEBI:33019"/>
        <dbReference type="ChEBI" id="CHEBI:37563"/>
        <dbReference type="ChEBI" id="CHEBI:57823"/>
        <dbReference type="ChEBI" id="CHEBI:58262"/>
        <dbReference type="EC" id="2.7.7.60"/>
    </reaction>
</comment>
<name>A0A494XVS3_9BURK</name>
<organism evidence="8 9">
    <name type="scientific">Pararobbsia silviterrae</name>
    <dbReference type="NCBI Taxonomy" id="1792498"/>
    <lineage>
        <taxon>Bacteria</taxon>
        <taxon>Pseudomonadati</taxon>
        <taxon>Pseudomonadota</taxon>
        <taxon>Betaproteobacteria</taxon>
        <taxon>Burkholderiales</taxon>
        <taxon>Burkholderiaceae</taxon>
        <taxon>Pararobbsia</taxon>
    </lineage>
</organism>
<dbReference type="GO" id="GO:0050518">
    <property type="term" value="F:2-C-methyl-D-erythritol 4-phosphate cytidylyltransferase activity"/>
    <property type="evidence" value="ECO:0007669"/>
    <property type="project" value="UniProtKB-UniRule"/>
</dbReference>
<dbReference type="CDD" id="cd02516">
    <property type="entry name" value="CDP-ME_synthetase"/>
    <property type="match status" value="1"/>
</dbReference>
<dbReference type="InterPro" id="IPR018294">
    <property type="entry name" value="ISPD_synthase_CS"/>
</dbReference>
<evidence type="ECO:0000256" key="6">
    <source>
        <dbReference type="ARBA" id="ARBA00023229"/>
    </source>
</evidence>
<dbReference type="PANTHER" id="PTHR32125">
    <property type="entry name" value="2-C-METHYL-D-ERYTHRITOL 4-PHOSPHATE CYTIDYLYLTRANSFERASE, CHLOROPLASTIC"/>
    <property type="match status" value="1"/>
</dbReference>
<evidence type="ECO:0000256" key="7">
    <source>
        <dbReference type="HAMAP-Rule" id="MF_00108"/>
    </source>
</evidence>
<comment type="function">
    <text evidence="7">Catalyzes the formation of 4-diphosphocytidyl-2-C-methyl-D-erythritol from CTP and 2-C-methyl-D-erythritol 4-phosphate (MEP).</text>
</comment>
<dbReference type="Pfam" id="PF01128">
    <property type="entry name" value="IspD"/>
    <property type="match status" value="1"/>
</dbReference>
<dbReference type="PANTHER" id="PTHR32125:SF4">
    <property type="entry name" value="2-C-METHYL-D-ERYTHRITOL 4-PHOSPHATE CYTIDYLYLTRANSFERASE, CHLOROPLASTIC"/>
    <property type="match status" value="1"/>
</dbReference>
<dbReference type="AlphaFoldDB" id="A0A494XVS3"/>
<feature type="site" description="Transition state stabilizer" evidence="7">
    <location>
        <position position="49"/>
    </location>
</feature>
<dbReference type="NCBIfam" id="TIGR00453">
    <property type="entry name" value="ispD"/>
    <property type="match status" value="1"/>
</dbReference>
<dbReference type="EMBL" id="RBZU01000005">
    <property type="protein sequence ID" value="RKP54721.1"/>
    <property type="molecule type" value="Genomic_DNA"/>
</dbReference>
<dbReference type="InterPro" id="IPR001228">
    <property type="entry name" value="IspD"/>
</dbReference>
<dbReference type="GO" id="GO:0019288">
    <property type="term" value="P:isopentenyl diphosphate biosynthetic process, methylerythritol 4-phosphate pathway"/>
    <property type="evidence" value="ECO:0007669"/>
    <property type="project" value="UniProtKB-UniRule"/>
</dbReference>
<dbReference type="HAMAP" id="MF_00108">
    <property type="entry name" value="IspD"/>
    <property type="match status" value="1"/>
</dbReference>
<keyword evidence="6 7" id="KW-0414">Isoprene biosynthesis</keyword>
<dbReference type="RefSeq" id="WP_121087369.1">
    <property type="nucleotide sequence ID" value="NZ_RBZU01000005.1"/>
</dbReference>
<dbReference type="OrthoDB" id="9806837at2"/>
<dbReference type="Gene3D" id="3.90.550.10">
    <property type="entry name" value="Spore Coat Polysaccharide Biosynthesis Protein SpsA, Chain A"/>
    <property type="match status" value="1"/>
</dbReference>
<keyword evidence="9" id="KW-1185">Reference proteome</keyword>
<evidence type="ECO:0000256" key="5">
    <source>
        <dbReference type="ARBA" id="ARBA00022695"/>
    </source>
</evidence>
<reference evidence="8 9" key="1">
    <citation type="submission" date="2018-10" db="EMBL/GenBank/DDBJ databases">
        <title>Robbsia sp. DHC34, isolated from soil.</title>
        <authorList>
            <person name="Gao Z.-H."/>
            <person name="Qiu L.-H."/>
        </authorList>
    </citation>
    <scope>NUCLEOTIDE SEQUENCE [LARGE SCALE GENOMIC DNA]</scope>
    <source>
        <strain evidence="8 9">DHC34</strain>
    </source>
</reference>
<dbReference type="InterPro" id="IPR034683">
    <property type="entry name" value="IspD/TarI"/>
</dbReference>
<evidence type="ECO:0000256" key="2">
    <source>
        <dbReference type="ARBA" id="ARBA00004787"/>
    </source>
</evidence>
<accession>A0A494XVS3</accession>
<sequence>MQGIHDAAHRIKRNIIEFAPSPDSSFFRVNARQNDRLFALIPCAGVGARAGANMPKQYRAIGDRALLHYTLAAFDACDELAQTLVVLSPDDALFDAAQFSGLRFTSRRCGGATRHESVLNGLGALAELGAADHDWVLVHDAARPGVTPALIRQLVEAVRDDEVGGIIAMPLADTLKRAAHDLESARIGRTEPRDGLWLAQTPQMFRIGLLRHALVEAQQAGFAVTDEASALERLGHRPRLVTGTMRNFKVTYPEDFAMAEAILLGRAI</sequence>
<dbReference type="FunFam" id="3.90.550.10:FF:000003">
    <property type="entry name" value="2-C-methyl-D-erythritol 4-phosphate cytidylyltransferase"/>
    <property type="match status" value="1"/>
</dbReference>
<feature type="site" description="Positions MEP for the nucleophilic attack" evidence="7">
    <location>
        <position position="193"/>
    </location>
</feature>
<comment type="pathway">
    <text evidence="2 7">Isoprenoid biosynthesis; isopentenyl diphosphate biosynthesis via DXP pathway; isopentenyl diphosphate from 1-deoxy-D-xylulose 5-phosphate: step 2/6.</text>
</comment>
<feature type="site" description="Positions MEP for the nucleophilic attack" evidence="7">
    <location>
        <position position="249"/>
    </location>
</feature>
<proteinExistence type="inferred from homology"/>
<comment type="similarity">
    <text evidence="3 7">Belongs to the IspD/TarI cytidylyltransferase family. IspD subfamily.</text>
</comment>